<comment type="caution">
    <text evidence="2">The sequence shown here is derived from an EMBL/GenBank/DDBJ whole genome shotgun (WGS) entry which is preliminary data.</text>
</comment>
<dbReference type="Proteomes" id="UP000784700">
    <property type="component" value="Unassembled WGS sequence"/>
</dbReference>
<dbReference type="InterPro" id="IPR050744">
    <property type="entry name" value="AI-2_Isomerase_LsrG"/>
</dbReference>
<feature type="domain" description="ABM" evidence="1">
    <location>
        <begin position="2"/>
        <end position="91"/>
    </location>
</feature>
<evidence type="ECO:0000313" key="3">
    <source>
        <dbReference type="Proteomes" id="UP000784700"/>
    </source>
</evidence>
<accession>A0A9Q8ILZ6</accession>
<name>A0A9Q8ILZ6_9LACO</name>
<dbReference type="PANTHER" id="PTHR33336:SF15">
    <property type="entry name" value="ABM DOMAIN-CONTAINING PROTEIN"/>
    <property type="match status" value="1"/>
</dbReference>
<gene>
    <name evidence="2" type="ORF">DY130_06495</name>
</gene>
<reference evidence="2" key="1">
    <citation type="submission" date="2018-08" db="EMBL/GenBank/DDBJ databases">
        <title>Comparative genomics of wild bee and flower associated Lactobacillus reveals potential adaptation to the bee host.</title>
        <authorList>
            <person name="Vuong H.Q."/>
            <person name="Mcfrederick Q.S."/>
        </authorList>
    </citation>
    <scope>NUCLEOTIDE SEQUENCE</scope>
    <source>
        <strain evidence="2">HV_63</strain>
    </source>
</reference>
<dbReference type="Pfam" id="PF03992">
    <property type="entry name" value="ABM"/>
    <property type="match status" value="1"/>
</dbReference>
<dbReference type="InterPro" id="IPR007138">
    <property type="entry name" value="ABM_dom"/>
</dbReference>
<proteinExistence type="predicted"/>
<protein>
    <submittedName>
        <fullName evidence="2">Antibiotic biosynthesis monooxygenase</fullName>
    </submittedName>
</protein>
<sequence>MITNNVRLTIDPNKRAEYLSFIDDLVNKSLKDKGNLSYAHYQDVNDENQYLILEHWESQAALDAHSKTDHLLNFKNHIGEYVTKKPEILVFKN</sequence>
<organism evidence="2 3">
    <name type="scientific">Apilactobacillus micheneri</name>
    <dbReference type="NCBI Taxonomy" id="1899430"/>
    <lineage>
        <taxon>Bacteria</taxon>
        <taxon>Bacillati</taxon>
        <taxon>Bacillota</taxon>
        <taxon>Bacilli</taxon>
        <taxon>Lactobacillales</taxon>
        <taxon>Lactobacillaceae</taxon>
        <taxon>Apilactobacillus</taxon>
    </lineage>
</organism>
<evidence type="ECO:0000259" key="1">
    <source>
        <dbReference type="PROSITE" id="PS51725"/>
    </source>
</evidence>
<evidence type="ECO:0000313" key="2">
    <source>
        <dbReference type="EMBL" id="TPR43127.1"/>
    </source>
</evidence>
<keyword evidence="2" id="KW-0503">Monooxygenase</keyword>
<dbReference type="InterPro" id="IPR011008">
    <property type="entry name" value="Dimeric_a/b-barrel"/>
</dbReference>
<dbReference type="RefSeq" id="WP_140936325.1">
    <property type="nucleotide sequence ID" value="NZ_QUBF01000007.1"/>
</dbReference>
<dbReference type="PROSITE" id="PS51725">
    <property type="entry name" value="ABM"/>
    <property type="match status" value="1"/>
</dbReference>
<dbReference type="SUPFAM" id="SSF54909">
    <property type="entry name" value="Dimeric alpha+beta barrel"/>
    <property type="match status" value="1"/>
</dbReference>
<dbReference type="Gene3D" id="3.30.70.100">
    <property type="match status" value="1"/>
</dbReference>
<dbReference type="PANTHER" id="PTHR33336">
    <property type="entry name" value="QUINOL MONOOXYGENASE YGIN-RELATED"/>
    <property type="match status" value="1"/>
</dbReference>
<keyword evidence="2" id="KW-0560">Oxidoreductase</keyword>
<dbReference type="GeneID" id="58108322"/>
<dbReference type="AlphaFoldDB" id="A0A9Q8ILZ6"/>
<dbReference type="GO" id="GO:0004497">
    <property type="term" value="F:monooxygenase activity"/>
    <property type="evidence" value="ECO:0007669"/>
    <property type="project" value="UniProtKB-KW"/>
</dbReference>
<dbReference type="EMBL" id="QUBG01000007">
    <property type="protein sequence ID" value="TPR43127.1"/>
    <property type="molecule type" value="Genomic_DNA"/>
</dbReference>